<dbReference type="SUPFAM" id="SSF53098">
    <property type="entry name" value="Ribonuclease H-like"/>
    <property type="match status" value="1"/>
</dbReference>
<dbReference type="EMBL" id="JAKNDN010000053">
    <property type="protein sequence ID" value="MCG4961986.1"/>
    <property type="molecule type" value="Genomic_DNA"/>
</dbReference>
<organism evidence="1 2">
    <name type="scientific">Odoribacter splanchnicus</name>
    <dbReference type="NCBI Taxonomy" id="28118"/>
    <lineage>
        <taxon>Bacteria</taxon>
        <taxon>Pseudomonadati</taxon>
        <taxon>Bacteroidota</taxon>
        <taxon>Bacteroidia</taxon>
        <taxon>Bacteroidales</taxon>
        <taxon>Odoribacteraceae</taxon>
        <taxon>Odoribacter</taxon>
    </lineage>
</organism>
<gene>
    <name evidence="1" type="ORF">L0P03_19395</name>
</gene>
<protein>
    <submittedName>
        <fullName evidence="1">Transposase</fullName>
    </submittedName>
</protein>
<name>A0AAW5CAD4_9BACT</name>
<dbReference type="AlphaFoldDB" id="A0AAW5CAD4"/>
<evidence type="ECO:0000313" key="2">
    <source>
        <dbReference type="Proteomes" id="UP001199750"/>
    </source>
</evidence>
<dbReference type="RefSeq" id="WP_118122028.1">
    <property type="nucleotide sequence ID" value="NZ_JAHOOV010000002.1"/>
</dbReference>
<evidence type="ECO:0000313" key="1">
    <source>
        <dbReference type="EMBL" id="MCG4961986.1"/>
    </source>
</evidence>
<proteinExistence type="predicted"/>
<sequence length="111" mass="12979">MANFILFTEYPYFDAKGNPIETITSAILDYEQIAEEARYDGFNALATGLGDDPCQIIRVNSYRWEIEDCFRVEKSDLNMRPVYVRSPKRIAAHFFICFLSLLIRSERKKIQ</sequence>
<comment type="caution">
    <text evidence="1">The sequence shown here is derived from an EMBL/GenBank/DDBJ whole genome shotgun (WGS) entry which is preliminary data.</text>
</comment>
<dbReference type="Proteomes" id="UP001199750">
    <property type="component" value="Unassembled WGS sequence"/>
</dbReference>
<reference evidence="1" key="1">
    <citation type="submission" date="2022-01" db="EMBL/GenBank/DDBJ databases">
        <title>Collection of gut derived symbiotic bacterial strains cultured from healthy donors.</title>
        <authorList>
            <person name="Lin H."/>
            <person name="Kohout C."/>
            <person name="Waligurski E."/>
            <person name="Pamer E.G."/>
        </authorList>
    </citation>
    <scope>NUCLEOTIDE SEQUENCE</scope>
    <source>
        <strain evidence="1">DFI.1.149</strain>
    </source>
</reference>
<dbReference type="InterPro" id="IPR012337">
    <property type="entry name" value="RNaseH-like_sf"/>
</dbReference>
<accession>A0AAW5CAD4</accession>